<gene>
    <name evidence="2" type="ORF">Tco_0726213</name>
</gene>
<reference evidence="2" key="2">
    <citation type="submission" date="2022-01" db="EMBL/GenBank/DDBJ databases">
        <authorList>
            <person name="Yamashiro T."/>
            <person name="Shiraishi A."/>
            <person name="Satake H."/>
            <person name="Nakayama K."/>
        </authorList>
    </citation>
    <scope>NUCLEOTIDE SEQUENCE</scope>
</reference>
<dbReference type="Proteomes" id="UP001151760">
    <property type="component" value="Unassembled WGS sequence"/>
</dbReference>
<comment type="caution">
    <text evidence="2">The sequence shown here is derived from an EMBL/GenBank/DDBJ whole genome shotgun (WGS) entry which is preliminary data.</text>
</comment>
<reference evidence="2" key="1">
    <citation type="journal article" date="2022" name="Int. J. Mol. Sci.">
        <title>Draft Genome of Tanacetum Coccineum: Genomic Comparison of Closely Related Tanacetum-Family Plants.</title>
        <authorList>
            <person name="Yamashiro T."/>
            <person name="Shiraishi A."/>
            <person name="Nakayama K."/>
            <person name="Satake H."/>
        </authorList>
    </citation>
    <scope>NUCLEOTIDE SEQUENCE</scope>
</reference>
<protein>
    <recommendedName>
        <fullName evidence="1">Homologous recombination OB-fold protein OB-fold domain-containing protein</fullName>
    </recommendedName>
</protein>
<proteinExistence type="predicted"/>
<accession>A0ABQ4YHH8</accession>
<organism evidence="2 3">
    <name type="scientific">Tanacetum coccineum</name>
    <dbReference type="NCBI Taxonomy" id="301880"/>
    <lineage>
        <taxon>Eukaryota</taxon>
        <taxon>Viridiplantae</taxon>
        <taxon>Streptophyta</taxon>
        <taxon>Embryophyta</taxon>
        <taxon>Tracheophyta</taxon>
        <taxon>Spermatophyta</taxon>
        <taxon>Magnoliopsida</taxon>
        <taxon>eudicotyledons</taxon>
        <taxon>Gunneridae</taxon>
        <taxon>Pentapetalae</taxon>
        <taxon>asterids</taxon>
        <taxon>campanulids</taxon>
        <taxon>Asterales</taxon>
        <taxon>Asteraceae</taxon>
        <taxon>Asteroideae</taxon>
        <taxon>Anthemideae</taxon>
        <taxon>Anthemidinae</taxon>
        <taxon>Tanacetum</taxon>
    </lineage>
</organism>
<evidence type="ECO:0000313" key="3">
    <source>
        <dbReference type="Proteomes" id="UP001151760"/>
    </source>
</evidence>
<dbReference type="EMBL" id="BQNB010010368">
    <property type="protein sequence ID" value="GJS76332.1"/>
    <property type="molecule type" value="Genomic_DNA"/>
</dbReference>
<keyword evidence="3" id="KW-1185">Reference proteome</keyword>
<evidence type="ECO:0000313" key="2">
    <source>
        <dbReference type="EMBL" id="GJS76332.1"/>
    </source>
</evidence>
<name>A0ABQ4YHH8_9ASTR</name>
<evidence type="ECO:0000259" key="1">
    <source>
        <dbReference type="Pfam" id="PF15072"/>
    </source>
</evidence>
<dbReference type="InterPro" id="IPR028045">
    <property type="entry name" value="HROB"/>
</dbReference>
<dbReference type="InterPro" id="IPR058570">
    <property type="entry name" value="HROB_OB"/>
</dbReference>
<feature type="domain" description="Homologous recombination OB-fold protein OB-fold" evidence="1">
    <location>
        <begin position="61"/>
        <end position="145"/>
    </location>
</feature>
<dbReference type="PANTHER" id="PTHR14523">
    <property type="entry name" value="UNCHARACTERIZED PROTEIN C17ORF53 HOMOLOG"/>
    <property type="match status" value="1"/>
</dbReference>
<sequence>MHVHETTTTTQNPTIDNLEEKLVRIIPGPAGIVQVAKLRKQSDIHDGGDESVLGLCMSEWKLEQVVAIINSCTPNALDNLTMTLKDLSCTIHDTIHHKVINERGYGKDISVGSALILANVLVFSPKPSMHYLKITMRNVVKVFHKDIVPGNGSGVGGSGMLDEKEIMKL</sequence>
<dbReference type="PANTHER" id="PTHR14523:SF1">
    <property type="entry name" value="HOMOLOGOUS RECOMBINATION OB-FOLD PROTEIN"/>
    <property type="match status" value="1"/>
</dbReference>
<dbReference type="Pfam" id="PF15072">
    <property type="entry name" value="HROB"/>
    <property type="match status" value="1"/>
</dbReference>